<keyword evidence="7 8" id="KW-0206">Cytoskeleton</keyword>
<evidence type="ECO:0000256" key="4">
    <source>
        <dbReference type="ARBA" id="ARBA00022574"/>
    </source>
</evidence>
<dbReference type="InterPro" id="IPR015943">
    <property type="entry name" value="WD40/YVTN_repeat-like_dom_sf"/>
</dbReference>
<evidence type="ECO:0000256" key="1">
    <source>
        <dbReference type="ARBA" id="ARBA00004245"/>
    </source>
</evidence>
<dbReference type="SMART" id="SM00320">
    <property type="entry name" value="WD40"/>
    <property type="match status" value="6"/>
</dbReference>
<keyword evidence="6 8" id="KW-0009">Actin-binding</keyword>
<proteinExistence type="inferred from homology"/>
<gene>
    <name evidence="10" type="ORF">PPYR1160_LOCUS7316</name>
</gene>
<name>A0A7R9YBL6_9STRA</name>
<dbReference type="PIRSF" id="PIRSF038093">
    <property type="entry name" value="ARP2/3_su1"/>
    <property type="match status" value="1"/>
</dbReference>
<keyword evidence="3 8" id="KW-0963">Cytoplasm</keyword>
<dbReference type="PROSITE" id="PS50082">
    <property type="entry name" value="WD_REPEATS_2"/>
    <property type="match status" value="2"/>
</dbReference>
<dbReference type="GO" id="GO:0051015">
    <property type="term" value="F:actin filament binding"/>
    <property type="evidence" value="ECO:0007669"/>
    <property type="project" value="TreeGrafter"/>
</dbReference>
<dbReference type="Pfam" id="PF00400">
    <property type="entry name" value="WD40"/>
    <property type="match status" value="3"/>
</dbReference>
<dbReference type="PROSITE" id="PS50294">
    <property type="entry name" value="WD_REPEATS_REGION"/>
    <property type="match status" value="1"/>
</dbReference>
<dbReference type="GO" id="GO:0034314">
    <property type="term" value="P:Arp2/3 complex-mediated actin nucleation"/>
    <property type="evidence" value="ECO:0007669"/>
    <property type="project" value="UniProtKB-UniRule"/>
</dbReference>
<dbReference type="SUPFAM" id="SSF50978">
    <property type="entry name" value="WD40 repeat-like"/>
    <property type="match status" value="1"/>
</dbReference>
<evidence type="ECO:0000256" key="8">
    <source>
        <dbReference type="PIRNR" id="PIRNR038093"/>
    </source>
</evidence>
<dbReference type="InterPro" id="IPR017383">
    <property type="entry name" value="ARPC1"/>
</dbReference>
<evidence type="ECO:0000256" key="6">
    <source>
        <dbReference type="ARBA" id="ARBA00023203"/>
    </source>
</evidence>
<evidence type="ECO:0000256" key="9">
    <source>
        <dbReference type="PROSITE-ProRule" id="PRU00221"/>
    </source>
</evidence>
<keyword evidence="4 9" id="KW-0853">WD repeat</keyword>
<feature type="repeat" description="WD" evidence="9">
    <location>
        <begin position="49"/>
        <end position="81"/>
    </location>
</feature>
<dbReference type="PANTHER" id="PTHR10709">
    <property type="entry name" value="ACTIN-RELATED PROTEIN 2/3 COMPLEX SUBUNIT 1"/>
    <property type="match status" value="1"/>
</dbReference>
<sequence length="366" mass="40224">MAEKHQLVAPLQGISCHCWNGDQSCLAISPNDNSMQIYEASTWTKVADLDEHDLQVSGIDWCPHTNKIVTASHDRNAFVWSWNAEEQRWKPSLVILRIDRAALDVKWSPDGMKFAVSSGAKCVPICHYEQENDWWVSKMVKKHKSTVTCLSWHPSSQLIATGSTDFKCRVISAFVAGVDAEQQSGPFAEVMPFGEVYAEFNCQGWVQGVCWSPSGDALAYCGQDSSLQVVHFGGAQPVERSIRFGQLPLSCLTFLSENCIVGGGHEMNPMVFTGGASDGWHFDKMVDVKEEKASSSQADSGVSAARARFQAMAKRGNDSKKETEIWTQHASAITCIQRMGSPGDAAYNKFSTSACDGRVVVWNLPS</sequence>
<evidence type="ECO:0000256" key="5">
    <source>
        <dbReference type="ARBA" id="ARBA00022737"/>
    </source>
</evidence>
<protein>
    <recommendedName>
        <fullName evidence="8">Actin-related protein 2/3 complex subunit</fullName>
    </recommendedName>
</protein>
<accession>A0A7R9YBL6</accession>
<feature type="repeat" description="WD" evidence="9">
    <location>
        <begin position="140"/>
        <end position="165"/>
    </location>
</feature>
<dbReference type="EMBL" id="HBEA01009514">
    <property type="protein sequence ID" value="CAD8257815.1"/>
    <property type="molecule type" value="Transcribed_RNA"/>
</dbReference>
<comment type="function">
    <text evidence="8">Functions as component of the Arp2/3 complex which is involved in regulation of actin polymerization and together with an activating nucleation-promoting factor (NPF) mediates the formation of branched actin networks.</text>
</comment>
<dbReference type="InterPro" id="IPR036322">
    <property type="entry name" value="WD40_repeat_dom_sf"/>
</dbReference>
<comment type="similarity">
    <text evidence="2 8">Belongs to the WD repeat ARPC1 family.</text>
</comment>
<evidence type="ECO:0000256" key="7">
    <source>
        <dbReference type="ARBA" id="ARBA00023212"/>
    </source>
</evidence>
<dbReference type="Gene3D" id="2.130.10.10">
    <property type="entry name" value="YVTN repeat-like/Quinoprotein amine dehydrogenase"/>
    <property type="match status" value="1"/>
</dbReference>
<reference evidence="10" key="1">
    <citation type="submission" date="2021-01" db="EMBL/GenBank/DDBJ databases">
        <authorList>
            <person name="Corre E."/>
            <person name="Pelletier E."/>
            <person name="Niang G."/>
            <person name="Scheremetjew M."/>
            <person name="Finn R."/>
            <person name="Kale V."/>
            <person name="Holt S."/>
            <person name="Cochrane G."/>
            <person name="Meng A."/>
            <person name="Brown T."/>
            <person name="Cohen L."/>
        </authorList>
    </citation>
    <scope>NUCLEOTIDE SEQUENCE</scope>
    <source>
        <strain evidence="10">CCMP2078</strain>
    </source>
</reference>
<dbReference type="InterPro" id="IPR001680">
    <property type="entry name" value="WD40_rpt"/>
</dbReference>
<dbReference type="GO" id="GO:0005885">
    <property type="term" value="C:Arp2/3 protein complex"/>
    <property type="evidence" value="ECO:0007669"/>
    <property type="project" value="UniProtKB-UniRule"/>
</dbReference>
<dbReference type="AlphaFoldDB" id="A0A7R9YBL6"/>
<dbReference type="PANTHER" id="PTHR10709:SF2">
    <property type="entry name" value="ACTIN-RELATED PROTEIN 2_3 COMPLEX SUBUNIT"/>
    <property type="match status" value="1"/>
</dbReference>
<organism evidence="10">
    <name type="scientific">Pinguiococcus pyrenoidosus</name>
    <dbReference type="NCBI Taxonomy" id="172671"/>
    <lineage>
        <taxon>Eukaryota</taxon>
        <taxon>Sar</taxon>
        <taxon>Stramenopiles</taxon>
        <taxon>Ochrophyta</taxon>
        <taxon>Pinguiophyceae</taxon>
        <taxon>Pinguiochrysidales</taxon>
        <taxon>Pinguiochrysidaceae</taxon>
        <taxon>Pinguiococcus</taxon>
    </lineage>
</organism>
<evidence type="ECO:0000313" key="10">
    <source>
        <dbReference type="EMBL" id="CAD8257815.1"/>
    </source>
</evidence>
<keyword evidence="5" id="KW-0677">Repeat</keyword>
<comment type="subcellular location">
    <subcellularLocation>
        <location evidence="1">Cytoplasm</location>
        <location evidence="1">Cytoskeleton</location>
    </subcellularLocation>
</comment>
<evidence type="ECO:0000256" key="3">
    <source>
        <dbReference type="ARBA" id="ARBA00022490"/>
    </source>
</evidence>
<evidence type="ECO:0000256" key="2">
    <source>
        <dbReference type="ARBA" id="ARBA00006260"/>
    </source>
</evidence>